<organism evidence="1 2">
    <name type="scientific">Castilleja foliolosa</name>
    <dbReference type="NCBI Taxonomy" id="1961234"/>
    <lineage>
        <taxon>Eukaryota</taxon>
        <taxon>Viridiplantae</taxon>
        <taxon>Streptophyta</taxon>
        <taxon>Embryophyta</taxon>
        <taxon>Tracheophyta</taxon>
        <taxon>Spermatophyta</taxon>
        <taxon>Magnoliopsida</taxon>
        <taxon>eudicotyledons</taxon>
        <taxon>Gunneridae</taxon>
        <taxon>Pentapetalae</taxon>
        <taxon>asterids</taxon>
        <taxon>lamiids</taxon>
        <taxon>Lamiales</taxon>
        <taxon>Orobanchaceae</taxon>
        <taxon>Pedicularideae</taxon>
        <taxon>Castillejinae</taxon>
        <taxon>Castilleja</taxon>
    </lineage>
</organism>
<dbReference type="EMBL" id="JAVIJP010000032">
    <property type="protein sequence ID" value="KAL3630077.1"/>
    <property type="molecule type" value="Genomic_DNA"/>
</dbReference>
<protein>
    <submittedName>
        <fullName evidence="1">Uncharacterized protein</fullName>
    </submittedName>
</protein>
<name>A0ABD3CNA8_9LAMI</name>
<gene>
    <name evidence="1" type="ORF">CASFOL_023061</name>
</gene>
<dbReference type="PANTHER" id="PTHR33148:SF48">
    <property type="entry name" value="DUF4228 DOMAIN PROTEIN"/>
    <property type="match status" value="1"/>
</dbReference>
<dbReference type="Pfam" id="PF14009">
    <property type="entry name" value="PADRE"/>
    <property type="match status" value="1"/>
</dbReference>
<accession>A0ABD3CNA8</accession>
<dbReference type="AlphaFoldDB" id="A0ABD3CNA8"/>
<evidence type="ECO:0000313" key="2">
    <source>
        <dbReference type="Proteomes" id="UP001632038"/>
    </source>
</evidence>
<proteinExistence type="predicted"/>
<comment type="caution">
    <text evidence="1">The sequence shown here is derived from an EMBL/GenBank/DDBJ whole genome shotgun (WGS) entry which is preliminary data.</text>
</comment>
<dbReference type="PANTHER" id="PTHR33148">
    <property type="entry name" value="PLASTID MOVEMENT IMPAIRED PROTEIN-RELATED"/>
    <property type="match status" value="1"/>
</dbReference>
<keyword evidence="2" id="KW-1185">Reference proteome</keyword>
<reference evidence="2" key="1">
    <citation type="journal article" date="2024" name="IScience">
        <title>Strigolactones Initiate the Formation of Haustorium-like Structures in Castilleja.</title>
        <authorList>
            <person name="Buerger M."/>
            <person name="Peterson D."/>
            <person name="Chory J."/>
        </authorList>
    </citation>
    <scope>NUCLEOTIDE SEQUENCE [LARGE SCALE GENOMIC DNA]</scope>
</reference>
<dbReference type="Proteomes" id="UP001632038">
    <property type="component" value="Unassembled WGS sequence"/>
</dbReference>
<sequence length="165" mass="18172">MGNCLIGGLGDDRQLTIRVTTSNGGVMEFHGPITVESITDEFPSHGIFRSHDLFWNPLPHSQFLVAGESYHLLPLSDADSKTPVRSNSAPPRQRSANYRMSFAKRLPDEEVIGKGFWKDERAEELIESVRTVAKCGGGGLSDKWSLSSSRNAASSTNKDSIFLEF</sequence>
<evidence type="ECO:0000313" key="1">
    <source>
        <dbReference type="EMBL" id="KAL3630077.1"/>
    </source>
</evidence>
<dbReference type="InterPro" id="IPR025322">
    <property type="entry name" value="PADRE_dom"/>
</dbReference>